<dbReference type="AlphaFoldDB" id="A0A0F9D6I2"/>
<name>A0A0F9D6I2_9ZZZZ</name>
<comment type="caution">
    <text evidence="1">The sequence shown here is derived from an EMBL/GenBank/DDBJ whole genome shotgun (WGS) entry which is preliminary data.</text>
</comment>
<organism evidence="1">
    <name type="scientific">marine sediment metagenome</name>
    <dbReference type="NCBI Taxonomy" id="412755"/>
    <lineage>
        <taxon>unclassified sequences</taxon>
        <taxon>metagenomes</taxon>
        <taxon>ecological metagenomes</taxon>
    </lineage>
</organism>
<evidence type="ECO:0000313" key="1">
    <source>
        <dbReference type="EMBL" id="KKL57333.1"/>
    </source>
</evidence>
<accession>A0A0F9D6I2</accession>
<protein>
    <submittedName>
        <fullName evidence="1">Uncharacterized protein</fullName>
    </submittedName>
</protein>
<reference evidence="1" key="1">
    <citation type="journal article" date="2015" name="Nature">
        <title>Complex archaea that bridge the gap between prokaryotes and eukaryotes.</title>
        <authorList>
            <person name="Spang A."/>
            <person name="Saw J.H."/>
            <person name="Jorgensen S.L."/>
            <person name="Zaremba-Niedzwiedzka K."/>
            <person name="Martijn J."/>
            <person name="Lind A.E."/>
            <person name="van Eijk R."/>
            <person name="Schleper C."/>
            <person name="Guy L."/>
            <person name="Ettema T.J."/>
        </authorList>
    </citation>
    <scope>NUCLEOTIDE SEQUENCE</scope>
</reference>
<gene>
    <name evidence="1" type="ORF">LCGC14_2236470</name>
</gene>
<sequence>MFRPEGWRNGIKGSGRKVYTTDDLNLMYEAGADAMLTALSRNCDVLSELDGDDFGKDDLWQAFERVAHNQCGYLVYIPDSPDEEIDEL</sequence>
<proteinExistence type="predicted"/>
<dbReference type="EMBL" id="LAZR01030200">
    <property type="protein sequence ID" value="KKL57333.1"/>
    <property type="molecule type" value="Genomic_DNA"/>
</dbReference>